<keyword evidence="6 10" id="KW-0812">Transmembrane</keyword>
<dbReference type="EC" id="2.3.2.27" evidence="4"/>
<reference evidence="12" key="1">
    <citation type="journal article" date="2017" name="Nat. Commun.">
        <title>The asparagus genome sheds light on the origin and evolution of a young Y chromosome.</title>
        <authorList>
            <person name="Harkess A."/>
            <person name="Zhou J."/>
            <person name="Xu C."/>
            <person name="Bowers J.E."/>
            <person name="Van der Hulst R."/>
            <person name="Ayyampalayam S."/>
            <person name="Mercati F."/>
            <person name="Riccardi P."/>
            <person name="McKain M.R."/>
            <person name="Kakrana A."/>
            <person name="Tang H."/>
            <person name="Ray J."/>
            <person name="Groenendijk J."/>
            <person name="Arikit S."/>
            <person name="Mathioni S.M."/>
            <person name="Nakano M."/>
            <person name="Shan H."/>
            <person name="Telgmann-Rauber A."/>
            <person name="Kanno A."/>
            <person name="Yue Z."/>
            <person name="Chen H."/>
            <person name="Li W."/>
            <person name="Chen Y."/>
            <person name="Xu X."/>
            <person name="Zhang Y."/>
            <person name="Luo S."/>
            <person name="Chen H."/>
            <person name="Gao J."/>
            <person name="Mao Z."/>
            <person name="Pires J.C."/>
            <person name="Luo M."/>
            <person name="Kudrna D."/>
            <person name="Wing R.A."/>
            <person name="Meyers B.C."/>
            <person name="Yi K."/>
            <person name="Kong H."/>
            <person name="Lavrijsen P."/>
            <person name="Sunseri F."/>
            <person name="Falavigna A."/>
            <person name="Ye Y."/>
            <person name="Leebens-Mack J.H."/>
            <person name="Chen G."/>
        </authorList>
    </citation>
    <scope>NUCLEOTIDE SEQUENCE [LARGE SCALE GENOMIC DNA]</scope>
    <source>
        <strain evidence="12">cv. DH0086</strain>
    </source>
</reference>
<evidence type="ECO:0000256" key="10">
    <source>
        <dbReference type="SAM" id="Phobius"/>
    </source>
</evidence>
<name>A0A5P1E1L3_ASPOF</name>
<evidence type="ECO:0000256" key="3">
    <source>
        <dbReference type="ARBA" id="ARBA00004906"/>
    </source>
</evidence>
<evidence type="ECO:0000256" key="7">
    <source>
        <dbReference type="ARBA" id="ARBA00022786"/>
    </source>
</evidence>
<keyword evidence="9 10" id="KW-0472">Membrane</keyword>
<evidence type="ECO:0000256" key="9">
    <source>
        <dbReference type="ARBA" id="ARBA00023136"/>
    </source>
</evidence>
<feature type="transmembrane region" description="Helical" evidence="10">
    <location>
        <begin position="30"/>
        <end position="53"/>
    </location>
</feature>
<dbReference type="GO" id="GO:0061630">
    <property type="term" value="F:ubiquitin protein ligase activity"/>
    <property type="evidence" value="ECO:0007669"/>
    <property type="project" value="UniProtKB-EC"/>
</dbReference>
<protein>
    <recommendedName>
        <fullName evidence="4">RING-type E3 ubiquitin transferase</fullName>
        <ecNumber evidence="4">2.3.2.27</ecNumber>
    </recommendedName>
</protein>
<dbReference type="AlphaFoldDB" id="A0A5P1E1L3"/>
<dbReference type="PANTHER" id="PTHR13145:SF0">
    <property type="entry name" value="E3 UBIQUITIN-PROTEIN LIGASE MARCHF6"/>
    <property type="match status" value="1"/>
</dbReference>
<evidence type="ECO:0000256" key="4">
    <source>
        <dbReference type="ARBA" id="ARBA00012483"/>
    </source>
</evidence>
<comment type="catalytic activity">
    <reaction evidence="1">
        <text>S-ubiquitinyl-[E2 ubiquitin-conjugating enzyme]-L-cysteine + [acceptor protein]-L-lysine = [E2 ubiquitin-conjugating enzyme]-L-cysteine + N(6)-ubiquitinyl-[acceptor protein]-L-lysine.</text>
        <dbReference type="EC" id="2.3.2.27"/>
    </reaction>
</comment>
<evidence type="ECO:0000313" key="12">
    <source>
        <dbReference type="Proteomes" id="UP000243459"/>
    </source>
</evidence>
<evidence type="ECO:0000256" key="2">
    <source>
        <dbReference type="ARBA" id="ARBA00004141"/>
    </source>
</evidence>
<evidence type="ECO:0000313" key="11">
    <source>
        <dbReference type="EMBL" id="ONK56368.1"/>
    </source>
</evidence>
<sequence length="124" mass="14591">MGHRGHRKPFGVETRVNADQTRFTRALYRFAWLGCLLSILVLFCAKWFCVWFTNLHNSIRDDRYLIGRRLHSFVNDPVDKRNEQAAVIPQIQVNVNPIYFAGLIQIEQVADDVMRLRQKNKPHL</sequence>
<evidence type="ECO:0000256" key="8">
    <source>
        <dbReference type="ARBA" id="ARBA00022989"/>
    </source>
</evidence>
<keyword evidence="12" id="KW-1185">Reference proteome</keyword>
<dbReference type="Gramene" id="ONK56368">
    <property type="protein sequence ID" value="ONK56368"/>
    <property type="gene ID" value="A4U43_C10F7740"/>
</dbReference>
<proteinExistence type="predicted"/>
<keyword evidence="5" id="KW-0808">Transferase</keyword>
<dbReference type="GO" id="GO:0005789">
    <property type="term" value="C:endoplasmic reticulum membrane"/>
    <property type="evidence" value="ECO:0007669"/>
    <property type="project" value="TreeGrafter"/>
</dbReference>
<gene>
    <name evidence="11" type="ORF">A4U43_C10F7740</name>
</gene>
<evidence type="ECO:0000256" key="5">
    <source>
        <dbReference type="ARBA" id="ARBA00022679"/>
    </source>
</evidence>
<comment type="subcellular location">
    <subcellularLocation>
        <location evidence="2">Membrane</location>
        <topology evidence="2">Multi-pass membrane protein</topology>
    </subcellularLocation>
</comment>
<organism evidence="11 12">
    <name type="scientific">Asparagus officinalis</name>
    <name type="common">Garden asparagus</name>
    <dbReference type="NCBI Taxonomy" id="4686"/>
    <lineage>
        <taxon>Eukaryota</taxon>
        <taxon>Viridiplantae</taxon>
        <taxon>Streptophyta</taxon>
        <taxon>Embryophyta</taxon>
        <taxon>Tracheophyta</taxon>
        <taxon>Spermatophyta</taxon>
        <taxon>Magnoliopsida</taxon>
        <taxon>Liliopsida</taxon>
        <taxon>Asparagales</taxon>
        <taxon>Asparagaceae</taxon>
        <taxon>Asparagoideae</taxon>
        <taxon>Asparagus</taxon>
    </lineage>
</organism>
<dbReference type="Proteomes" id="UP000243459">
    <property type="component" value="Chromosome 10"/>
</dbReference>
<dbReference type="EMBL" id="CM007390">
    <property type="protein sequence ID" value="ONK56368.1"/>
    <property type="molecule type" value="Genomic_DNA"/>
</dbReference>
<evidence type="ECO:0000256" key="6">
    <source>
        <dbReference type="ARBA" id="ARBA00022692"/>
    </source>
</evidence>
<keyword evidence="8 10" id="KW-1133">Transmembrane helix</keyword>
<dbReference type="PANTHER" id="PTHR13145">
    <property type="entry name" value="SSM4 PROTEIN"/>
    <property type="match status" value="1"/>
</dbReference>
<comment type="pathway">
    <text evidence="3">Protein modification; protein ubiquitination.</text>
</comment>
<dbReference type="GO" id="GO:0036503">
    <property type="term" value="P:ERAD pathway"/>
    <property type="evidence" value="ECO:0007669"/>
    <property type="project" value="TreeGrafter"/>
</dbReference>
<keyword evidence="7" id="KW-0833">Ubl conjugation pathway</keyword>
<evidence type="ECO:0000256" key="1">
    <source>
        <dbReference type="ARBA" id="ARBA00000900"/>
    </source>
</evidence>
<accession>A0A5P1E1L3</accession>